<keyword evidence="1 2" id="KW-0238">DNA-binding</keyword>
<dbReference type="PANTHER" id="PTHR47691:SF3">
    <property type="entry name" value="HTH-TYPE TRANSCRIPTIONAL REGULATOR RV0890C-RELATED"/>
    <property type="match status" value="1"/>
</dbReference>
<dbReference type="AlphaFoldDB" id="A0A829Y8M0"/>
<dbReference type="GO" id="GO:0006355">
    <property type="term" value="P:regulation of DNA-templated transcription"/>
    <property type="evidence" value="ECO:0007669"/>
    <property type="project" value="InterPro"/>
</dbReference>
<dbReference type="InterPro" id="IPR001867">
    <property type="entry name" value="OmpR/PhoB-type_DNA-bd"/>
</dbReference>
<evidence type="ECO:0000259" key="3">
    <source>
        <dbReference type="PROSITE" id="PS51755"/>
    </source>
</evidence>
<dbReference type="CDD" id="cd00383">
    <property type="entry name" value="trans_reg_C"/>
    <property type="match status" value="1"/>
</dbReference>
<dbReference type="Pfam" id="PF00486">
    <property type="entry name" value="Trans_reg_C"/>
    <property type="match status" value="1"/>
</dbReference>
<dbReference type="EMBL" id="BLJN01000001">
    <property type="protein sequence ID" value="GFE79520.1"/>
    <property type="molecule type" value="Genomic_DNA"/>
</dbReference>
<reference evidence="5" key="1">
    <citation type="submission" date="2020-01" db="EMBL/GenBank/DDBJ databases">
        <title>'Steroidobacter agaridevorans' sp. nov., agar-degrading bacteria isolated from rhizosphere soils.</title>
        <authorList>
            <person name="Ikenaga M."/>
            <person name="Kataoka M."/>
            <person name="Murouchi A."/>
            <person name="Katsuragi S."/>
            <person name="Sakai M."/>
        </authorList>
    </citation>
    <scope>NUCLEOTIDE SEQUENCE [LARGE SCALE GENOMIC DNA]</scope>
    <source>
        <strain evidence="5">YU21-B</strain>
    </source>
</reference>
<dbReference type="SUPFAM" id="SSF46894">
    <property type="entry name" value="C-terminal effector domain of the bipartite response regulators"/>
    <property type="match status" value="1"/>
</dbReference>
<dbReference type="InterPro" id="IPR036388">
    <property type="entry name" value="WH-like_DNA-bd_sf"/>
</dbReference>
<dbReference type="Proteomes" id="UP000445000">
    <property type="component" value="Unassembled WGS sequence"/>
</dbReference>
<proteinExistence type="predicted"/>
<dbReference type="SMART" id="SM00862">
    <property type="entry name" value="Trans_reg_C"/>
    <property type="match status" value="1"/>
</dbReference>
<feature type="domain" description="OmpR/PhoB-type" evidence="3">
    <location>
        <begin position="20"/>
        <end position="118"/>
    </location>
</feature>
<accession>A0A829Y8M0</accession>
<dbReference type="Gene3D" id="1.10.10.10">
    <property type="entry name" value="Winged helix-like DNA-binding domain superfamily/Winged helix DNA-binding domain"/>
    <property type="match status" value="1"/>
</dbReference>
<comment type="caution">
    <text evidence="4">The sequence shown here is derived from an EMBL/GenBank/DDBJ whole genome shotgun (WGS) entry which is preliminary data.</text>
</comment>
<dbReference type="PROSITE" id="PS51755">
    <property type="entry name" value="OMPR_PHOB"/>
    <property type="match status" value="1"/>
</dbReference>
<name>A0A829Y8M0_9GAMM</name>
<dbReference type="InterPro" id="IPR016032">
    <property type="entry name" value="Sig_transdc_resp-reg_C-effctor"/>
</dbReference>
<evidence type="ECO:0000256" key="2">
    <source>
        <dbReference type="PROSITE-ProRule" id="PRU01091"/>
    </source>
</evidence>
<organism evidence="4 5">
    <name type="scientific">Steroidobacter agaridevorans</name>
    <dbReference type="NCBI Taxonomy" id="2695856"/>
    <lineage>
        <taxon>Bacteria</taxon>
        <taxon>Pseudomonadati</taxon>
        <taxon>Pseudomonadota</taxon>
        <taxon>Gammaproteobacteria</taxon>
        <taxon>Steroidobacterales</taxon>
        <taxon>Steroidobacteraceae</taxon>
        <taxon>Steroidobacter</taxon>
    </lineage>
</organism>
<dbReference type="GO" id="GO:0000160">
    <property type="term" value="P:phosphorelay signal transduction system"/>
    <property type="evidence" value="ECO:0007669"/>
    <property type="project" value="InterPro"/>
</dbReference>
<dbReference type="PANTHER" id="PTHR47691">
    <property type="entry name" value="REGULATOR-RELATED"/>
    <property type="match status" value="1"/>
</dbReference>
<evidence type="ECO:0000313" key="5">
    <source>
        <dbReference type="Proteomes" id="UP000445000"/>
    </source>
</evidence>
<keyword evidence="5" id="KW-1185">Reference proteome</keyword>
<protein>
    <recommendedName>
        <fullName evidence="3">OmpR/PhoB-type domain-containing protein</fullName>
    </recommendedName>
</protein>
<gene>
    <name evidence="4" type="ORF">GCM10011487_15200</name>
</gene>
<feature type="DNA-binding region" description="OmpR/PhoB-type" evidence="2">
    <location>
        <begin position="20"/>
        <end position="118"/>
    </location>
</feature>
<evidence type="ECO:0000313" key="4">
    <source>
        <dbReference type="EMBL" id="GFE79520.1"/>
    </source>
</evidence>
<sequence length="139" mass="15057">MTQLLATASRSTYLPRHEPGECIGFDDFELFPTARVLKRYGMPLPLGSRALDILIVLVGRAGQVVSHRELISRAWRGLVVDQGNLRVQINGLRRALGEGAAGARYIANIPGQGYCFVAAIERSGASGPTVLPPLDYALR</sequence>
<dbReference type="GO" id="GO:0003677">
    <property type="term" value="F:DNA binding"/>
    <property type="evidence" value="ECO:0007669"/>
    <property type="project" value="UniProtKB-UniRule"/>
</dbReference>
<evidence type="ECO:0000256" key="1">
    <source>
        <dbReference type="ARBA" id="ARBA00023125"/>
    </source>
</evidence>
<dbReference type="RefSeq" id="WP_161811180.1">
    <property type="nucleotide sequence ID" value="NZ_BLJN01000001.1"/>
</dbReference>